<feature type="transmembrane region" description="Helical" evidence="1">
    <location>
        <begin position="22"/>
        <end position="42"/>
    </location>
</feature>
<gene>
    <name evidence="2" type="ORF">B6N60_00128</name>
</gene>
<keyword evidence="1" id="KW-0472">Membrane</keyword>
<keyword evidence="1" id="KW-0812">Transmembrane</keyword>
<evidence type="ECO:0000313" key="2">
    <source>
        <dbReference type="EMBL" id="QXE21454.1"/>
    </source>
</evidence>
<proteinExistence type="predicted"/>
<organism evidence="2 3">
    <name type="scientific">Richelia sinica FACHB-800</name>
    <dbReference type="NCBI Taxonomy" id="1357546"/>
    <lineage>
        <taxon>Bacteria</taxon>
        <taxon>Bacillati</taxon>
        <taxon>Cyanobacteriota</taxon>
        <taxon>Cyanophyceae</taxon>
        <taxon>Nostocales</taxon>
        <taxon>Nostocaceae</taxon>
        <taxon>Richelia</taxon>
    </lineage>
</organism>
<dbReference type="EMBL" id="CP021056">
    <property type="protein sequence ID" value="QXE21454.1"/>
    <property type="molecule type" value="Genomic_DNA"/>
</dbReference>
<evidence type="ECO:0000313" key="3">
    <source>
        <dbReference type="Proteomes" id="UP000683511"/>
    </source>
</evidence>
<accession>A0A975T3K4</accession>
<keyword evidence="3" id="KW-1185">Reference proteome</keyword>
<dbReference type="KEGG" id="rsin:B6N60_00128"/>
<evidence type="ECO:0000256" key="1">
    <source>
        <dbReference type="SAM" id="Phobius"/>
    </source>
</evidence>
<dbReference type="AlphaFoldDB" id="A0A975T3K4"/>
<protein>
    <submittedName>
        <fullName evidence="2">Uncharacterized protein</fullName>
    </submittedName>
</protein>
<sequence>MAIAANFGRENNFFQLLLRKKVFIVTAVFLCTASVLGNNLYFPWYCMFLT</sequence>
<name>A0A975T3K4_9NOST</name>
<keyword evidence="1" id="KW-1133">Transmembrane helix</keyword>
<dbReference type="Proteomes" id="UP000683511">
    <property type="component" value="Chromosome"/>
</dbReference>
<reference evidence="2" key="1">
    <citation type="submission" date="2017-04" db="EMBL/GenBank/DDBJ databases">
        <title>Genome deletions in a multicellular cyanobacterial endosymbiont for morphological adaptation in marine diatoms.</title>
        <authorList>
            <person name="Wang Y."/>
            <person name="Gao H."/>
            <person name="Li R."/>
            <person name="Xu X."/>
        </authorList>
    </citation>
    <scope>NUCLEOTIDE SEQUENCE</scope>
    <source>
        <strain evidence="2">FACHB 800</strain>
    </source>
</reference>